<accession>A0A2N7WG93</accession>
<keyword evidence="2" id="KW-1185">Reference proteome</keyword>
<proteinExistence type="predicted"/>
<gene>
    <name evidence="1" type="ORF">C0Z19_01235</name>
</gene>
<dbReference type="EMBL" id="PNYB01000001">
    <property type="protein sequence ID" value="PMS28374.1"/>
    <property type="molecule type" value="Genomic_DNA"/>
</dbReference>
<reference evidence="1 2" key="1">
    <citation type="submission" date="2018-01" db="EMBL/GenBank/DDBJ databases">
        <title>Whole genome analyses suggest that Burkholderia sensu lato contains two further novel genera in the rhizoxinica-symbiotica group Mycetohabitans gen. nov., and Trinickia gen. nov.: implications for the evolution of diazotrophy and nodulation in the Burkholderiaceae.</title>
        <authorList>
            <person name="Estrada-de los Santos P."/>
            <person name="Palmer M."/>
            <person name="Chavez-Ramirez B."/>
            <person name="Beukes C."/>
            <person name="Steenkamp E.T."/>
            <person name="Hirsch A.M."/>
            <person name="Manyaka P."/>
            <person name="Maluk M."/>
            <person name="Lafos M."/>
            <person name="Crook M."/>
            <person name="Gross E."/>
            <person name="Simon M.F."/>
            <person name="Bueno dos Reis Junior F."/>
            <person name="Poole P.S."/>
            <person name="Venter S.N."/>
            <person name="James E.K."/>
        </authorList>
    </citation>
    <scope>NUCLEOTIDE SEQUENCE [LARGE SCALE GENOMIC DNA]</scope>
    <source>
        <strain evidence="1 2">GP25-8</strain>
    </source>
</reference>
<organism evidence="1 2">
    <name type="scientific">Trinickia soli</name>
    <dbReference type="NCBI Taxonomy" id="380675"/>
    <lineage>
        <taxon>Bacteria</taxon>
        <taxon>Pseudomonadati</taxon>
        <taxon>Pseudomonadota</taxon>
        <taxon>Betaproteobacteria</taxon>
        <taxon>Burkholderiales</taxon>
        <taxon>Burkholderiaceae</taxon>
        <taxon>Trinickia</taxon>
    </lineage>
</organism>
<dbReference type="Proteomes" id="UP000235347">
    <property type="component" value="Unassembled WGS sequence"/>
</dbReference>
<comment type="caution">
    <text evidence="1">The sequence shown here is derived from an EMBL/GenBank/DDBJ whole genome shotgun (WGS) entry which is preliminary data.</text>
</comment>
<protein>
    <submittedName>
        <fullName evidence="1">Uncharacterized protein</fullName>
    </submittedName>
</protein>
<evidence type="ECO:0000313" key="1">
    <source>
        <dbReference type="EMBL" id="PMS28374.1"/>
    </source>
</evidence>
<dbReference type="AlphaFoldDB" id="A0A2N7WG93"/>
<sequence length="171" mass="18817">MAGAINVDIVAQMLTLTINISRGEVFGDACFPERDERRSYTHEDATGEETIVWYVQTTDKRPKRIGCQVPHDDGIVAASAAGGDAPFVELTPEVCRRRISRGRWNIDASGKTRSRMRARASSFACGAKSEAASERIGCRGNHATSMRSTSSARRTRCGLRSMVRRVVTCTY</sequence>
<name>A0A2N7WG93_9BURK</name>
<evidence type="ECO:0000313" key="2">
    <source>
        <dbReference type="Proteomes" id="UP000235347"/>
    </source>
</evidence>